<accession>A0ABS6A104</accession>
<feature type="region of interest" description="Disordered" evidence="1">
    <location>
        <begin position="303"/>
        <end position="323"/>
    </location>
</feature>
<comment type="caution">
    <text evidence="2">The sequence shown here is derived from an EMBL/GenBank/DDBJ whole genome shotgun (WGS) entry which is preliminary data.</text>
</comment>
<evidence type="ECO:0000256" key="1">
    <source>
        <dbReference type="SAM" id="MobiDB-lite"/>
    </source>
</evidence>
<dbReference type="Proteomes" id="UP000755654">
    <property type="component" value="Unassembled WGS sequence"/>
</dbReference>
<keyword evidence="3" id="KW-1185">Reference proteome</keyword>
<sequence length="323" mass="35368">MSDEIQKGRMFKLARDAGDLAWNSSAAMSMGTTAEREVYRKTVENMSDSPEGRLARMIQTVMEADMRGMSTRAVVTEMREEGARLGLVDTDVDTVLGLAADTYATKAATRNPEVFDDGIHGRLVHRTLPVIAELQGHNSMAEAEKSFLRNYADHASAYSNQREAIERLANGENEAHPQAETMVVESTKSPEVDHIQKSLSAMEEAYGKTVNSPGASKMEVFTASKRSGDIEEVRKGLDKPNPDPSTFKKLGNLLGNVLDKAGTKLMEMGSLDTVALKDHVINIVESAKTLGQDISRPVSDFLERAKSEEQTESGRDDSAMRPD</sequence>
<dbReference type="RefSeq" id="WP_215884594.1">
    <property type="nucleotide sequence ID" value="NZ_JAAOMP010000138.1"/>
</dbReference>
<protein>
    <submittedName>
        <fullName evidence="2">Uncharacterized protein</fullName>
    </submittedName>
</protein>
<reference evidence="2 3" key="1">
    <citation type="journal article" date="2021" name="ISME J.">
        <title>Genomic evolution of the class Acidithiobacillia: deep-branching Proteobacteria living in extreme acidic conditions.</title>
        <authorList>
            <person name="Moya-Beltran A."/>
            <person name="Beard S."/>
            <person name="Rojas-Villalobos C."/>
            <person name="Issotta F."/>
            <person name="Gallardo Y."/>
            <person name="Ulloa R."/>
            <person name="Giaveno A."/>
            <person name="Degli Esposti M."/>
            <person name="Johnson D.B."/>
            <person name="Quatrini R."/>
        </authorList>
    </citation>
    <scope>NUCLEOTIDE SEQUENCE [LARGE SCALE GENOMIC DNA]</scope>
    <source>
        <strain evidence="2 3">RW2</strain>
    </source>
</reference>
<organism evidence="2 3">
    <name type="scientific">Acidithiobacillus sulfurivorans</name>
    <dbReference type="NCBI Taxonomy" id="1958756"/>
    <lineage>
        <taxon>Bacteria</taxon>
        <taxon>Pseudomonadati</taxon>
        <taxon>Pseudomonadota</taxon>
        <taxon>Acidithiobacillia</taxon>
        <taxon>Acidithiobacillales</taxon>
        <taxon>Acidithiobacillaceae</taxon>
        <taxon>Acidithiobacillus</taxon>
    </lineage>
</organism>
<dbReference type="EMBL" id="JAAOMP010000138">
    <property type="protein sequence ID" value="MBU2761052.1"/>
    <property type="molecule type" value="Genomic_DNA"/>
</dbReference>
<evidence type="ECO:0000313" key="3">
    <source>
        <dbReference type="Proteomes" id="UP000755654"/>
    </source>
</evidence>
<name>A0ABS6A104_9PROT</name>
<proteinExistence type="predicted"/>
<evidence type="ECO:0000313" key="2">
    <source>
        <dbReference type="EMBL" id="MBU2761052.1"/>
    </source>
</evidence>
<gene>
    <name evidence="2" type="ORF">HAP95_12990</name>
</gene>